<organism evidence="2 3">
    <name type="scientific">Streptomyces acidiscabies</name>
    <dbReference type="NCBI Taxonomy" id="42234"/>
    <lineage>
        <taxon>Bacteria</taxon>
        <taxon>Bacillati</taxon>
        <taxon>Actinomycetota</taxon>
        <taxon>Actinomycetes</taxon>
        <taxon>Kitasatosporales</taxon>
        <taxon>Streptomycetaceae</taxon>
        <taxon>Streptomyces</taxon>
    </lineage>
</organism>
<comment type="caution">
    <text evidence="2">The sequence shown here is derived from an EMBL/GenBank/DDBJ whole genome shotgun (WGS) entry which is preliminary data.</text>
</comment>
<feature type="compositionally biased region" description="Basic and acidic residues" evidence="1">
    <location>
        <begin position="31"/>
        <end position="44"/>
    </location>
</feature>
<dbReference type="Proteomes" id="UP001282288">
    <property type="component" value="Unassembled WGS sequence"/>
</dbReference>
<proteinExistence type="predicted"/>
<feature type="region of interest" description="Disordered" evidence="1">
    <location>
        <begin position="24"/>
        <end position="53"/>
    </location>
</feature>
<protein>
    <submittedName>
        <fullName evidence="2">Uncharacterized protein</fullName>
    </submittedName>
</protein>
<dbReference type="AlphaFoldDB" id="A0AAP6BKT6"/>
<accession>A0AAP6BKT6</accession>
<dbReference type="RefSeq" id="WP_158002858.1">
    <property type="nucleotide sequence ID" value="NZ_JAGJBY010000003.1"/>
</dbReference>
<evidence type="ECO:0000313" key="2">
    <source>
        <dbReference type="EMBL" id="MDX2966445.1"/>
    </source>
</evidence>
<evidence type="ECO:0000256" key="1">
    <source>
        <dbReference type="SAM" id="MobiDB-lite"/>
    </source>
</evidence>
<dbReference type="EMBL" id="JARAWC010000059">
    <property type="protein sequence ID" value="MDX2966445.1"/>
    <property type="molecule type" value="Genomic_DNA"/>
</dbReference>
<dbReference type="GeneID" id="69813946"/>
<reference evidence="2" key="1">
    <citation type="journal article" date="2023" name="Microb. Genom.">
        <title>Mesoterricola silvestris gen. nov., sp. nov., Mesoterricola sediminis sp. nov., Geothrix oryzae sp. nov., Geothrix edaphica sp. nov., Geothrix rubra sp. nov., and Geothrix limicola sp. nov., six novel members of Acidobacteriota isolated from soils.</title>
        <authorList>
            <person name="Weisberg A.J."/>
            <person name="Pearce E."/>
            <person name="Kramer C.G."/>
            <person name="Chang J.H."/>
            <person name="Clarke C.R."/>
        </authorList>
    </citation>
    <scope>NUCLEOTIDE SEQUENCE</scope>
    <source>
        <strain evidence="2">NRRL_B-16521</strain>
    </source>
</reference>
<evidence type="ECO:0000313" key="3">
    <source>
        <dbReference type="Proteomes" id="UP001282288"/>
    </source>
</evidence>
<sequence>MIRAHHRLKGGAVQLGAIGPGLPGPFGVWPADDHHDEDQEHELVVDPAMETST</sequence>
<name>A0AAP6BKT6_9ACTN</name>
<gene>
    <name evidence="2" type="ORF">PV399_43070</name>
</gene>